<evidence type="ECO:0000256" key="1">
    <source>
        <dbReference type="SAM" id="Coils"/>
    </source>
</evidence>
<proteinExistence type="predicted"/>
<dbReference type="EMBL" id="LDAU01000101">
    <property type="protein sequence ID" value="KRX06113.1"/>
    <property type="molecule type" value="Genomic_DNA"/>
</dbReference>
<feature type="coiled-coil region" evidence="1">
    <location>
        <begin position="6"/>
        <end position="78"/>
    </location>
</feature>
<dbReference type="AlphaFoldDB" id="A0A0V0QVB5"/>
<evidence type="ECO:0000313" key="2">
    <source>
        <dbReference type="EMBL" id="KRX06113.1"/>
    </source>
</evidence>
<keyword evidence="3" id="KW-1185">Reference proteome</keyword>
<gene>
    <name evidence="2" type="ORF">PPERSA_09725</name>
</gene>
<feature type="coiled-coil region" evidence="1">
    <location>
        <begin position="172"/>
        <end position="207"/>
    </location>
</feature>
<dbReference type="InParanoid" id="A0A0V0QVB5"/>
<comment type="caution">
    <text evidence="2">The sequence shown here is derived from an EMBL/GenBank/DDBJ whole genome shotgun (WGS) entry which is preliminary data.</text>
</comment>
<organism evidence="2 3">
    <name type="scientific">Pseudocohnilembus persalinus</name>
    <name type="common">Ciliate</name>
    <dbReference type="NCBI Taxonomy" id="266149"/>
    <lineage>
        <taxon>Eukaryota</taxon>
        <taxon>Sar</taxon>
        <taxon>Alveolata</taxon>
        <taxon>Ciliophora</taxon>
        <taxon>Intramacronucleata</taxon>
        <taxon>Oligohymenophorea</taxon>
        <taxon>Scuticociliatia</taxon>
        <taxon>Philasterida</taxon>
        <taxon>Pseudocohnilembidae</taxon>
        <taxon>Pseudocohnilembus</taxon>
    </lineage>
</organism>
<sequence length="230" mass="28062">MIKKIKQKEEQSYQEAIKENKQKFEKYVNNLAALQIKFLEIIMKEVNAEEEVDFQNGFQNQQEQTKQLEIQLKQSLEQEEFIINVEKGEFSQSYKYYAKIYFVMKQIDIDTYIGFIDQENLQKYDKILKQIRTFKQKYFENQPQQQDEQIQKQNEIQGDNFQKFQNLFDDYRNIINKQIKVQKQENNENENQQQQQLDNNIEQEGEQLIKYKAIPYNNYRLNNLQQFLDS</sequence>
<dbReference type="Proteomes" id="UP000054937">
    <property type="component" value="Unassembled WGS sequence"/>
</dbReference>
<reference evidence="2 3" key="1">
    <citation type="journal article" date="2015" name="Sci. Rep.">
        <title>Genome of the facultative scuticociliatosis pathogen Pseudocohnilembus persalinus provides insight into its virulence through horizontal gene transfer.</title>
        <authorList>
            <person name="Xiong J."/>
            <person name="Wang G."/>
            <person name="Cheng J."/>
            <person name="Tian M."/>
            <person name="Pan X."/>
            <person name="Warren A."/>
            <person name="Jiang C."/>
            <person name="Yuan D."/>
            <person name="Miao W."/>
        </authorList>
    </citation>
    <scope>NUCLEOTIDE SEQUENCE [LARGE SCALE GENOMIC DNA]</scope>
    <source>
        <strain evidence="2">36N120E</strain>
    </source>
</reference>
<evidence type="ECO:0000313" key="3">
    <source>
        <dbReference type="Proteomes" id="UP000054937"/>
    </source>
</evidence>
<protein>
    <submittedName>
        <fullName evidence="2">Uncharacterized protein</fullName>
    </submittedName>
</protein>
<keyword evidence="1" id="KW-0175">Coiled coil</keyword>
<accession>A0A0V0QVB5</accession>
<name>A0A0V0QVB5_PSEPJ</name>